<reference evidence="3" key="2">
    <citation type="journal article" date="2015" name="Data Brief">
        <title>Shoot transcriptome of the giant reed, Arundo donax.</title>
        <authorList>
            <person name="Barrero R.A."/>
            <person name="Guerrero F.D."/>
            <person name="Moolhuijzen P."/>
            <person name="Goolsby J.A."/>
            <person name="Tidwell J."/>
            <person name="Bellgard S.E."/>
            <person name="Bellgard M.I."/>
        </authorList>
    </citation>
    <scope>NUCLEOTIDE SEQUENCE</scope>
    <source>
        <tissue evidence="3">Shoot tissue taken approximately 20 cm above the soil surface</tissue>
    </source>
</reference>
<evidence type="ECO:0000259" key="2">
    <source>
        <dbReference type="Pfam" id="PF24758"/>
    </source>
</evidence>
<name>A0A0A9SWH1_ARUDO</name>
<dbReference type="InterPro" id="IPR055411">
    <property type="entry name" value="LRR_FXL15/At3g58940/PEG3-like"/>
</dbReference>
<dbReference type="Gene3D" id="3.80.10.10">
    <property type="entry name" value="Ribonuclease Inhibitor"/>
    <property type="match status" value="1"/>
</dbReference>
<dbReference type="EMBL" id="GBRH01233260">
    <property type="protein sequence ID" value="JAD64635.1"/>
    <property type="molecule type" value="Transcribed_RNA"/>
</dbReference>
<reference evidence="3" key="1">
    <citation type="submission" date="2014-09" db="EMBL/GenBank/DDBJ databases">
        <authorList>
            <person name="Magalhaes I.L.F."/>
            <person name="Oliveira U."/>
            <person name="Santos F.R."/>
            <person name="Vidigal T.H.D.A."/>
            <person name="Brescovit A.D."/>
            <person name="Santos A.J."/>
        </authorList>
    </citation>
    <scope>NUCLEOTIDE SEQUENCE</scope>
    <source>
        <tissue evidence="3">Shoot tissue taken approximately 20 cm above the soil surface</tissue>
    </source>
</reference>
<proteinExistence type="predicted"/>
<feature type="compositionally biased region" description="Low complexity" evidence="1">
    <location>
        <begin position="11"/>
        <end position="27"/>
    </location>
</feature>
<dbReference type="PANTHER" id="PTHR32141:SF144">
    <property type="entry name" value="OS07G0277500 PROTEIN"/>
    <property type="match status" value="1"/>
</dbReference>
<dbReference type="InterPro" id="IPR032675">
    <property type="entry name" value="LRR_dom_sf"/>
</dbReference>
<sequence>MPPGPKPSPPGGATSGTPPPSTSTALASPPPPTRSSPAMKRPSPASSPASSPPIGAPATASASPLVTSTTVDAWLRSSALDNLEELDFCDNRIYGPVMLQPPPPPGSIFRFSSCLRVATVSQCYLPDGIAQSLPFPQLNKLALQQVSISEGSLHSMITGCPVLECLLLNKSFGFCCVRINSASLRSIGVGAQYNQEVTSLVELIIEDAPCLERFLYLR</sequence>
<protein>
    <recommendedName>
        <fullName evidence="2">F-box/LRR-repeat protein 15/At3g58940/PEG3-like LRR domain-containing protein</fullName>
    </recommendedName>
</protein>
<accession>A0A0A9SWH1</accession>
<feature type="compositionally biased region" description="Low complexity" evidence="1">
    <location>
        <begin position="35"/>
        <end position="49"/>
    </location>
</feature>
<feature type="compositionally biased region" description="Pro residues" evidence="1">
    <location>
        <begin position="1"/>
        <end position="10"/>
    </location>
</feature>
<evidence type="ECO:0000256" key="1">
    <source>
        <dbReference type="SAM" id="MobiDB-lite"/>
    </source>
</evidence>
<dbReference type="SUPFAM" id="SSF52047">
    <property type="entry name" value="RNI-like"/>
    <property type="match status" value="1"/>
</dbReference>
<dbReference type="InterPro" id="IPR055302">
    <property type="entry name" value="F-box_dom-containing"/>
</dbReference>
<evidence type="ECO:0000313" key="3">
    <source>
        <dbReference type="EMBL" id="JAD64635.1"/>
    </source>
</evidence>
<dbReference type="AlphaFoldDB" id="A0A0A9SWH1"/>
<organism evidence="3">
    <name type="scientific">Arundo donax</name>
    <name type="common">Giant reed</name>
    <name type="synonym">Donax arundinaceus</name>
    <dbReference type="NCBI Taxonomy" id="35708"/>
    <lineage>
        <taxon>Eukaryota</taxon>
        <taxon>Viridiplantae</taxon>
        <taxon>Streptophyta</taxon>
        <taxon>Embryophyta</taxon>
        <taxon>Tracheophyta</taxon>
        <taxon>Spermatophyta</taxon>
        <taxon>Magnoliopsida</taxon>
        <taxon>Liliopsida</taxon>
        <taxon>Poales</taxon>
        <taxon>Poaceae</taxon>
        <taxon>PACMAD clade</taxon>
        <taxon>Arundinoideae</taxon>
        <taxon>Arundineae</taxon>
        <taxon>Arundo</taxon>
    </lineage>
</organism>
<dbReference type="Pfam" id="PF24758">
    <property type="entry name" value="LRR_At5g56370"/>
    <property type="match status" value="1"/>
</dbReference>
<feature type="domain" description="F-box/LRR-repeat protein 15/At3g58940/PEG3-like LRR" evidence="2">
    <location>
        <begin position="71"/>
        <end position="216"/>
    </location>
</feature>
<feature type="region of interest" description="Disordered" evidence="1">
    <location>
        <begin position="1"/>
        <end position="65"/>
    </location>
</feature>
<dbReference type="PANTHER" id="PTHR32141">
    <property type="match status" value="1"/>
</dbReference>